<dbReference type="Proteomes" id="UP000199679">
    <property type="component" value="Chromosome I"/>
</dbReference>
<dbReference type="InterPro" id="IPR001041">
    <property type="entry name" value="2Fe-2S_ferredoxin-type"/>
</dbReference>
<dbReference type="EMBL" id="LT629740">
    <property type="protein sequence ID" value="SDT42855.1"/>
    <property type="molecule type" value="Genomic_DNA"/>
</dbReference>
<evidence type="ECO:0000313" key="3">
    <source>
        <dbReference type="Proteomes" id="UP000199679"/>
    </source>
</evidence>
<accession>A0A1H2AA46</accession>
<dbReference type="RefSeq" id="WP_091375626.1">
    <property type="nucleotide sequence ID" value="NZ_LT629740.1"/>
</dbReference>
<dbReference type="PROSITE" id="PS51085">
    <property type="entry name" value="2FE2S_FER_2"/>
    <property type="match status" value="1"/>
</dbReference>
<dbReference type="InterPro" id="IPR006058">
    <property type="entry name" value="2Fe2S_fd_BS"/>
</dbReference>
<keyword evidence="3" id="KW-1185">Reference proteome</keyword>
<protein>
    <recommendedName>
        <fullName evidence="1">2Fe-2S ferredoxin-type domain-containing protein</fullName>
    </recommendedName>
</protein>
<name>A0A1H2AA46_MUCMA</name>
<dbReference type="InterPro" id="IPR036010">
    <property type="entry name" value="2Fe-2S_ferredoxin-like_sf"/>
</dbReference>
<dbReference type="STRING" id="652787.SAMN05216490_3445"/>
<dbReference type="SUPFAM" id="SSF54292">
    <property type="entry name" value="2Fe-2S ferredoxin-like"/>
    <property type="match status" value="1"/>
</dbReference>
<dbReference type="GO" id="GO:0051537">
    <property type="term" value="F:2 iron, 2 sulfur cluster binding"/>
    <property type="evidence" value="ECO:0007669"/>
    <property type="project" value="InterPro"/>
</dbReference>
<gene>
    <name evidence="2" type="ORF">SAMN05216490_3445</name>
</gene>
<dbReference type="InterPro" id="IPR012675">
    <property type="entry name" value="Beta-grasp_dom_sf"/>
</dbReference>
<reference evidence="2 3" key="1">
    <citation type="submission" date="2016-10" db="EMBL/GenBank/DDBJ databases">
        <authorList>
            <person name="de Groot N.N."/>
        </authorList>
    </citation>
    <scope>NUCLEOTIDE SEQUENCE [LARGE SCALE GENOMIC DNA]</scope>
    <source>
        <strain evidence="2 3">MP1X4</strain>
    </source>
</reference>
<dbReference type="Gene3D" id="3.10.20.30">
    <property type="match status" value="1"/>
</dbReference>
<evidence type="ECO:0000259" key="1">
    <source>
        <dbReference type="PROSITE" id="PS51085"/>
    </source>
</evidence>
<feature type="domain" description="2Fe-2S ferredoxin-type" evidence="1">
    <location>
        <begin position="8"/>
        <end position="93"/>
    </location>
</feature>
<proteinExistence type="predicted"/>
<dbReference type="AlphaFoldDB" id="A0A1H2AA46"/>
<evidence type="ECO:0000313" key="2">
    <source>
        <dbReference type="EMBL" id="SDT42855.1"/>
    </source>
</evidence>
<organism evidence="2 3">
    <name type="scientific">Mucilaginibacter mallensis</name>
    <dbReference type="NCBI Taxonomy" id="652787"/>
    <lineage>
        <taxon>Bacteria</taxon>
        <taxon>Pseudomonadati</taxon>
        <taxon>Bacteroidota</taxon>
        <taxon>Sphingobacteriia</taxon>
        <taxon>Sphingobacteriales</taxon>
        <taxon>Sphingobacteriaceae</taxon>
        <taxon>Mucilaginibacter</taxon>
    </lineage>
</organism>
<dbReference type="PROSITE" id="PS00197">
    <property type="entry name" value="2FE2S_FER_1"/>
    <property type="match status" value="1"/>
</dbReference>
<dbReference type="OrthoDB" id="9799640at2"/>
<sequence>MPSDKSNIPLTLVYKGEYYPIRTYVNEYCSLMTLVSNRLAIPGFGLCCGMGSCGTCMVMMGSKHSSISRPVLACDIQVDDELSNTQINIPETRY</sequence>